<gene>
    <name evidence="2" type="ORF">EWM63_15105</name>
</gene>
<keyword evidence="1" id="KW-0812">Transmembrane</keyword>
<keyword evidence="1" id="KW-1133">Transmembrane helix</keyword>
<name>A0A4P6KZ15_9BURK</name>
<dbReference type="Proteomes" id="UP000290637">
    <property type="component" value="Chromosome"/>
</dbReference>
<evidence type="ECO:0000313" key="2">
    <source>
        <dbReference type="EMBL" id="QBE64144.1"/>
    </source>
</evidence>
<evidence type="ECO:0000313" key="3">
    <source>
        <dbReference type="Proteomes" id="UP000290637"/>
    </source>
</evidence>
<keyword evidence="1" id="KW-0472">Membrane</keyword>
<dbReference type="KEGG" id="plue:EWM63_15105"/>
<feature type="transmembrane region" description="Helical" evidence="1">
    <location>
        <begin position="9"/>
        <end position="26"/>
    </location>
</feature>
<dbReference type="RefSeq" id="WP_130187264.1">
    <property type="nucleotide sequence ID" value="NZ_CP035913.1"/>
</dbReference>
<sequence length="125" mass="13468">MKTSRKRALFYLAEAALIAALLFLPVDSDLRALTAGGLFMHLTNSLAGLLFEWRIAAMEPGSDSIFGISNDTIIKCVMAASIAAMASWPLLRTNGAWIGGVLMLAWGVESLLVHPKQNPGQARVR</sequence>
<keyword evidence="3" id="KW-1185">Reference proteome</keyword>
<organism evidence="2 3">
    <name type="scientific">Pseudoduganella lutea</name>
    <dbReference type="NCBI Taxonomy" id="321985"/>
    <lineage>
        <taxon>Bacteria</taxon>
        <taxon>Pseudomonadati</taxon>
        <taxon>Pseudomonadota</taxon>
        <taxon>Betaproteobacteria</taxon>
        <taxon>Burkholderiales</taxon>
        <taxon>Oxalobacteraceae</taxon>
        <taxon>Telluria group</taxon>
        <taxon>Pseudoduganella</taxon>
    </lineage>
</organism>
<feature type="transmembrane region" description="Helical" evidence="1">
    <location>
        <begin position="96"/>
        <end position="113"/>
    </location>
</feature>
<accession>A0A4P6KZ15</accession>
<dbReference type="EMBL" id="CP035913">
    <property type="protein sequence ID" value="QBE64144.1"/>
    <property type="molecule type" value="Genomic_DNA"/>
</dbReference>
<evidence type="ECO:0000256" key="1">
    <source>
        <dbReference type="SAM" id="Phobius"/>
    </source>
</evidence>
<dbReference type="AlphaFoldDB" id="A0A4P6KZ15"/>
<feature type="transmembrane region" description="Helical" evidence="1">
    <location>
        <begin position="32"/>
        <end position="51"/>
    </location>
</feature>
<reference evidence="2 3" key="1">
    <citation type="submission" date="2019-02" db="EMBL/GenBank/DDBJ databases">
        <title>Draft Genome Sequences of Six Type Strains of the Genus Massilia.</title>
        <authorList>
            <person name="Miess H."/>
            <person name="Frediansyhah A."/>
            <person name="Gross H."/>
        </authorList>
    </citation>
    <scope>NUCLEOTIDE SEQUENCE [LARGE SCALE GENOMIC DNA]</scope>
    <source>
        <strain evidence="2 3">DSM 17473</strain>
    </source>
</reference>
<protein>
    <submittedName>
        <fullName evidence="2">Uncharacterized protein</fullName>
    </submittedName>
</protein>
<proteinExistence type="predicted"/>
<feature type="transmembrane region" description="Helical" evidence="1">
    <location>
        <begin position="72"/>
        <end position="90"/>
    </location>
</feature>